<proteinExistence type="predicted"/>
<keyword evidence="2" id="KW-1185">Reference proteome</keyword>
<accession>A0ACC1N4V6</accession>
<protein>
    <submittedName>
        <fullName evidence="1">Uncharacterized protein</fullName>
    </submittedName>
</protein>
<sequence>MATLASSLSTSSTATAIVVATRPVARKVTFAELHVHVSKFQSSLARIGIYRKDIVAIAIPNSYEFVVAFLATAQQGAIAAPLNPAYKQHEYEFSLEDLNSTLILVPRGAVELNEPSVRAARTRNAAIAECYWNETEIVLELKETGKSNTNKACGLEMAEPDDIAIILHTSGSTGRPKAVPLTHGNITQNMGNLRETYQFSARDRGLLILPLYHVHGLIAGLLAPLSATGSVIIVSKFSASEFWNDFVAHRANWYTAVPTIHQILLATLVPNPLPKIRFIRSCSAPLSTKTFHELESKFCAPVLEAYAMTEAAHQMTSNPLPPGKRIPRSVGINQGTEIKILDSEGKEVPANQDGEICVRGRNVTGGYLNNPTANHSTFTRDSFFRTGDLGKKTEDGYVFITGRIKELINRGGEKISPAELDNILLNHEDIAEAVCFAIPDPDHYGEEIGAAVVPKVTNRISEQSIKTWMSGEVARFKVPKKVGASISACSSRDDGV</sequence>
<name>A0ACC1N4V6_9HYPO</name>
<dbReference type="EMBL" id="JANJQO010000894">
    <property type="protein sequence ID" value="KAJ2973954.1"/>
    <property type="molecule type" value="Genomic_DNA"/>
</dbReference>
<evidence type="ECO:0000313" key="2">
    <source>
        <dbReference type="Proteomes" id="UP001143910"/>
    </source>
</evidence>
<gene>
    <name evidence="1" type="ORF">NQ176_g6311</name>
</gene>
<evidence type="ECO:0000313" key="1">
    <source>
        <dbReference type="EMBL" id="KAJ2973954.1"/>
    </source>
</evidence>
<reference evidence="1" key="1">
    <citation type="submission" date="2022-08" db="EMBL/GenBank/DDBJ databases">
        <title>Genome Sequence of Lecanicillium fungicola.</title>
        <authorList>
            <person name="Buettner E."/>
        </authorList>
    </citation>
    <scope>NUCLEOTIDE SEQUENCE</scope>
    <source>
        <strain evidence="1">Babe33</strain>
    </source>
</reference>
<comment type="caution">
    <text evidence="1">The sequence shown here is derived from an EMBL/GenBank/DDBJ whole genome shotgun (WGS) entry which is preliminary data.</text>
</comment>
<dbReference type="Proteomes" id="UP001143910">
    <property type="component" value="Unassembled WGS sequence"/>
</dbReference>
<organism evidence="1 2">
    <name type="scientific">Zarea fungicola</name>
    <dbReference type="NCBI Taxonomy" id="93591"/>
    <lineage>
        <taxon>Eukaryota</taxon>
        <taxon>Fungi</taxon>
        <taxon>Dikarya</taxon>
        <taxon>Ascomycota</taxon>
        <taxon>Pezizomycotina</taxon>
        <taxon>Sordariomycetes</taxon>
        <taxon>Hypocreomycetidae</taxon>
        <taxon>Hypocreales</taxon>
        <taxon>Cordycipitaceae</taxon>
        <taxon>Zarea</taxon>
    </lineage>
</organism>